<evidence type="ECO:0000256" key="1">
    <source>
        <dbReference type="SAM" id="Coils"/>
    </source>
</evidence>
<keyword evidence="4" id="KW-1185">Reference proteome</keyword>
<dbReference type="EMBL" id="NHOQ01002838">
    <property type="protein sequence ID" value="PWA14457.1"/>
    <property type="molecule type" value="Genomic_DNA"/>
</dbReference>
<keyword evidence="1" id="KW-0175">Coiled coil</keyword>
<feature type="coiled-coil region" evidence="1">
    <location>
        <begin position="173"/>
        <end position="239"/>
    </location>
</feature>
<protein>
    <submittedName>
        <fullName evidence="3">Uncharacterized protein</fullName>
    </submittedName>
</protein>
<evidence type="ECO:0000313" key="3">
    <source>
        <dbReference type="EMBL" id="PWA14457.1"/>
    </source>
</evidence>
<comment type="caution">
    <text evidence="3">The sequence shown here is derived from an EMBL/GenBank/DDBJ whole genome shotgun (WGS) entry which is preliminary data.</text>
</comment>
<name>A0A315UT53_GAMAF</name>
<sequence>MHTVPSIDPPSGSHHNITPINSSTIFISVSQEELHLEGGAMSSQAENAKMELERPERFSDPEVIKAVVIASEAYKDVKDMKMEPLQQEYADLKVAHFLSQETFIAEIHDEKVKSKALQEELDQLQTSYEELSSKYEGDDALVRQEAETQTFYEEQLSEEQRLLENGRAEKEMFQEMSQKFTFLQDREKRLQEELSQIKSSYDELNCKYESDVFGLKRDVERYQQKIQQEETTVSRETKENLIHEINYSALQERSWQHKSQTNSLADRYPAPPLCIAGLLYRPQRCRTRRSVAVRMWKMW</sequence>
<dbReference type="Proteomes" id="UP000250572">
    <property type="component" value="Unassembled WGS sequence"/>
</dbReference>
<gene>
    <name evidence="3" type="ORF">CCH79_00011041</name>
</gene>
<proteinExistence type="predicted"/>
<feature type="coiled-coil region" evidence="1">
    <location>
        <begin position="107"/>
        <end position="134"/>
    </location>
</feature>
<dbReference type="AlphaFoldDB" id="A0A315UT53"/>
<reference evidence="3 4" key="1">
    <citation type="journal article" date="2018" name="G3 (Bethesda)">
        <title>A High-Quality Reference Genome for the Invasive Mosquitofish Gambusia affinis Using a Chicago Library.</title>
        <authorList>
            <person name="Hoffberg S.L."/>
            <person name="Troendle N.J."/>
            <person name="Glenn T.C."/>
            <person name="Mahmud O."/>
            <person name="Louha S."/>
            <person name="Chalopin D."/>
            <person name="Bennetzen J.L."/>
            <person name="Mauricio R."/>
        </authorList>
    </citation>
    <scope>NUCLEOTIDE SEQUENCE [LARGE SCALE GENOMIC DNA]</scope>
    <source>
        <strain evidence="3">NE01/NJP1002.9</strain>
        <tissue evidence="3">Muscle</tissue>
    </source>
</reference>
<feature type="region of interest" description="Disordered" evidence="2">
    <location>
        <begin position="37"/>
        <end position="56"/>
    </location>
</feature>
<organism evidence="3 4">
    <name type="scientific">Gambusia affinis</name>
    <name type="common">Western mosquitofish</name>
    <name type="synonym">Heterandria affinis</name>
    <dbReference type="NCBI Taxonomy" id="33528"/>
    <lineage>
        <taxon>Eukaryota</taxon>
        <taxon>Metazoa</taxon>
        <taxon>Chordata</taxon>
        <taxon>Craniata</taxon>
        <taxon>Vertebrata</taxon>
        <taxon>Euteleostomi</taxon>
        <taxon>Actinopterygii</taxon>
        <taxon>Neopterygii</taxon>
        <taxon>Teleostei</taxon>
        <taxon>Neoteleostei</taxon>
        <taxon>Acanthomorphata</taxon>
        <taxon>Ovalentaria</taxon>
        <taxon>Atherinomorphae</taxon>
        <taxon>Cyprinodontiformes</taxon>
        <taxon>Poeciliidae</taxon>
        <taxon>Poeciliinae</taxon>
        <taxon>Gambusia</taxon>
    </lineage>
</organism>
<evidence type="ECO:0000313" key="4">
    <source>
        <dbReference type="Proteomes" id="UP000250572"/>
    </source>
</evidence>
<accession>A0A315UT53</accession>
<evidence type="ECO:0000256" key="2">
    <source>
        <dbReference type="SAM" id="MobiDB-lite"/>
    </source>
</evidence>